<keyword evidence="4" id="KW-1185">Reference proteome</keyword>
<sequence>MVGAAACARRSSARPRWPQCQHAPYRQGEAAASCCEWRGRGRGGSSGGGGGSVSSRASDAAAEEDIDVFDEIADAAVNSIDPKAADAAFEDESEEKVGERFGKLGISSRNGPEARSRGSTIQQATQLLRSGDEVGALLSDQRVEPVQSDSDRAQLANVICAQVCRLSGEMRTALRGRLLERELVCVSLEAPTRTGGSGRGRAAQAGTQDGVWVDLLMLLRALFVEHCALNGVFWDRAADGSLQEAVGVRTVVHHEHCAQGKLPWMQVLIPLNRTRRRPIQACKVVVASAVLGGLTAAKPVATGAQYQVTGTLDIMPAGGVAGSRAKAKAPASTTGQKRKARSSDAGIGCVCCCQAPRAPIEPLRVLAAETTAPLLQCSRQQSAPSNLKFKAARYAVNKAQPDLALHVMMMLITCSLVTCLLPTLWICTC</sequence>
<dbReference type="EMBL" id="JAFCMP010000016">
    <property type="protein sequence ID" value="KAG5191684.1"/>
    <property type="molecule type" value="Genomic_DNA"/>
</dbReference>
<accession>A0A835ZG97</accession>
<feature type="compositionally biased region" description="Low complexity" evidence="1">
    <location>
        <begin position="1"/>
        <end position="16"/>
    </location>
</feature>
<gene>
    <name evidence="3" type="ORF">JKP88DRAFT_251362</name>
</gene>
<keyword evidence="2" id="KW-1133">Transmembrane helix</keyword>
<name>A0A835ZG97_9STRA</name>
<evidence type="ECO:0000256" key="2">
    <source>
        <dbReference type="SAM" id="Phobius"/>
    </source>
</evidence>
<feature type="compositionally biased region" description="Gly residues" evidence="1">
    <location>
        <begin position="42"/>
        <end position="52"/>
    </location>
</feature>
<proteinExistence type="predicted"/>
<comment type="caution">
    <text evidence="3">The sequence shown here is derived from an EMBL/GenBank/DDBJ whole genome shotgun (WGS) entry which is preliminary data.</text>
</comment>
<evidence type="ECO:0000313" key="3">
    <source>
        <dbReference type="EMBL" id="KAG5191684.1"/>
    </source>
</evidence>
<feature type="region of interest" description="Disordered" evidence="1">
    <location>
        <begin position="1"/>
        <end position="25"/>
    </location>
</feature>
<reference evidence="3" key="1">
    <citation type="submission" date="2021-02" db="EMBL/GenBank/DDBJ databases">
        <title>First Annotated Genome of the Yellow-green Alga Tribonema minus.</title>
        <authorList>
            <person name="Mahan K.M."/>
        </authorList>
    </citation>
    <scope>NUCLEOTIDE SEQUENCE</scope>
    <source>
        <strain evidence="3">UTEX B ZZ1240</strain>
    </source>
</reference>
<dbReference type="Proteomes" id="UP000664859">
    <property type="component" value="Unassembled WGS sequence"/>
</dbReference>
<feature type="region of interest" description="Disordered" evidence="1">
    <location>
        <begin position="37"/>
        <end position="62"/>
    </location>
</feature>
<keyword evidence="2" id="KW-0812">Transmembrane</keyword>
<evidence type="ECO:0000256" key="1">
    <source>
        <dbReference type="SAM" id="MobiDB-lite"/>
    </source>
</evidence>
<feature type="transmembrane region" description="Helical" evidence="2">
    <location>
        <begin position="403"/>
        <end position="427"/>
    </location>
</feature>
<evidence type="ECO:0000313" key="4">
    <source>
        <dbReference type="Proteomes" id="UP000664859"/>
    </source>
</evidence>
<keyword evidence="2" id="KW-0472">Membrane</keyword>
<dbReference type="AlphaFoldDB" id="A0A835ZG97"/>
<protein>
    <submittedName>
        <fullName evidence="3">Uncharacterized protein</fullName>
    </submittedName>
</protein>
<organism evidence="3 4">
    <name type="scientific">Tribonema minus</name>
    <dbReference type="NCBI Taxonomy" id="303371"/>
    <lineage>
        <taxon>Eukaryota</taxon>
        <taxon>Sar</taxon>
        <taxon>Stramenopiles</taxon>
        <taxon>Ochrophyta</taxon>
        <taxon>PX clade</taxon>
        <taxon>Xanthophyceae</taxon>
        <taxon>Tribonematales</taxon>
        <taxon>Tribonemataceae</taxon>
        <taxon>Tribonema</taxon>
    </lineage>
</organism>